<evidence type="ECO:0000313" key="2">
    <source>
        <dbReference type="Proteomes" id="UP000051311"/>
    </source>
</evidence>
<accession>A0A0R1P1L5</accession>
<dbReference type="Gene3D" id="3.40.390.10">
    <property type="entry name" value="Collagenase (Catalytic Domain)"/>
    <property type="match status" value="1"/>
</dbReference>
<protein>
    <recommendedName>
        <fullName evidence="3">Zn-dependent protease</fullName>
    </recommendedName>
</protein>
<dbReference type="EMBL" id="AZEL01000020">
    <property type="protein sequence ID" value="KRL23749.1"/>
    <property type="molecule type" value="Genomic_DNA"/>
</dbReference>
<dbReference type="PATRIC" id="fig|1423748.3.peg.845"/>
<dbReference type="eggNOG" id="COG5549">
    <property type="taxonomic scope" value="Bacteria"/>
</dbReference>
<dbReference type="STRING" id="1423748.FC37_GL000803"/>
<evidence type="ECO:0000313" key="1">
    <source>
        <dbReference type="EMBL" id="KRL23749.1"/>
    </source>
</evidence>
<dbReference type="InterPro" id="IPR024079">
    <property type="entry name" value="MetalloPept_cat_dom_sf"/>
</dbReference>
<dbReference type="RefSeq" id="WP_025006253.1">
    <property type="nucleotide sequence ID" value="NZ_AZEL01000020.1"/>
</dbReference>
<gene>
    <name evidence="1" type="ORF">FC37_GL000803</name>
</gene>
<dbReference type="GO" id="GO:0008237">
    <property type="term" value="F:metallopeptidase activity"/>
    <property type="evidence" value="ECO:0007669"/>
    <property type="project" value="InterPro"/>
</dbReference>
<comment type="caution">
    <text evidence="1">The sequence shown here is derived from an EMBL/GenBank/DDBJ whole genome shotgun (WGS) entry which is preliminary data.</text>
</comment>
<dbReference type="AlphaFoldDB" id="A0A0R1P1L5"/>
<dbReference type="Proteomes" id="UP000051311">
    <property type="component" value="Unassembled WGS sequence"/>
</dbReference>
<organism evidence="1 2">
    <name type="scientific">Lactobacillus gallinarum DSM 10532 = JCM 2011</name>
    <dbReference type="NCBI Taxonomy" id="1423748"/>
    <lineage>
        <taxon>Bacteria</taxon>
        <taxon>Bacillati</taxon>
        <taxon>Bacillota</taxon>
        <taxon>Bacilli</taxon>
        <taxon>Lactobacillales</taxon>
        <taxon>Lactobacillaceae</taxon>
        <taxon>Lactobacillus</taxon>
    </lineage>
</organism>
<reference evidence="1 2" key="1">
    <citation type="journal article" date="2015" name="Genome Announc.">
        <title>Expanding the biotechnology potential of lactobacilli through comparative genomics of 213 strains and associated genera.</title>
        <authorList>
            <person name="Sun Z."/>
            <person name="Harris H.M."/>
            <person name="McCann A."/>
            <person name="Guo C."/>
            <person name="Argimon S."/>
            <person name="Zhang W."/>
            <person name="Yang X."/>
            <person name="Jeffery I.B."/>
            <person name="Cooney J.C."/>
            <person name="Kagawa T.F."/>
            <person name="Liu W."/>
            <person name="Song Y."/>
            <person name="Salvetti E."/>
            <person name="Wrobel A."/>
            <person name="Rasinkangas P."/>
            <person name="Parkhill J."/>
            <person name="Rea M.C."/>
            <person name="O'Sullivan O."/>
            <person name="Ritari J."/>
            <person name="Douillard F.P."/>
            <person name="Paul Ross R."/>
            <person name="Yang R."/>
            <person name="Briner A.E."/>
            <person name="Felis G.E."/>
            <person name="de Vos W.M."/>
            <person name="Barrangou R."/>
            <person name="Klaenhammer T.R."/>
            <person name="Caufield P.W."/>
            <person name="Cui Y."/>
            <person name="Zhang H."/>
            <person name="O'Toole P.W."/>
        </authorList>
    </citation>
    <scope>NUCLEOTIDE SEQUENCE [LARGE SCALE GENOMIC DNA]</scope>
    <source>
        <strain evidence="1 2">DSM 10532</strain>
    </source>
</reference>
<sequence length="209" mass="23503">MKKKFLIKAAAAVMLLTPVTGSFVIGNTNTVLAKNKTLKVKDIKKPVRTVYLKMKPKNFLYQTMKQAMKAWNNTGAFTFKQVKRQRDANIIVTDIKRKDIPMPGIAFVKDDVLHIGRKASKLNPVINLNPAFLNKSYVRKQLKDSGIPADQTDLAFSRWTLAICEHELGHAIGLKHYKGAKPSVMKENPGVPIQPVDVQNVRKLYHLGQ</sequence>
<name>A0A0R1P1L5_9LACO</name>
<dbReference type="OrthoDB" id="2148705at2"/>
<proteinExistence type="predicted"/>
<dbReference type="SUPFAM" id="SSF55486">
    <property type="entry name" value="Metalloproteases ('zincins'), catalytic domain"/>
    <property type="match status" value="1"/>
</dbReference>
<evidence type="ECO:0008006" key="3">
    <source>
        <dbReference type="Google" id="ProtNLM"/>
    </source>
</evidence>